<organism evidence="2 3">
    <name type="scientific">Moraxella bovis</name>
    <dbReference type="NCBI Taxonomy" id="476"/>
    <lineage>
        <taxon>Bacteria</taxon>
        <taxon>Pseudomonadati</taxon>
        <taxon>Pseudomonadota</taxon>
        <taxon>Gammaproteobacteria</taxon>
        <taxon>Moraxellales</taxon>
        <taxon>Moraxellaceae</taxon>
        <taxon>Moraxella</taxon>
    </lineage>
</organism>
<feature type="domain" description="Helicase HerA-like C-terminal" evidence="1">
    <location>
        <begin position="13"/>
        <end position="69"/>
    </location>
</feature>
<accession>A0A378Q004</accession>
<dbReference type="Pfam" id="PF05872">
    <property type="entry name" value="HerA_C"/>
    <property type="match status" value="1"/>
</dbReference>
<dbReference type="InterPro" id="IPR033186">
    <property type="entry name" value="HerA_C"/>
</dbReference>
<dbReference type="Proteomes" id="UP000254133">
    <property type="component" value="Unassembled WGS sequence"/>
</dbReference>
<dbReference type="AlphaFoldDB" id="A0A378Q004"/>
<sequence>MTIFPIARTIDTASQMNLLGNMANRHGLIAGATGTGKTVTLRTMAEGFSRAGVPVFWWMSKATYQGLVVQAWQAVRLASVCKNLA</sequence>
<evidence type="ECO:0000313" key="2">
    <source>
        <dbReference type="EMBL" id="STY93558.1"/>
    </source>
</evidence>
<protein>
    <submittedName>
        <fullName evidence="2">Bacterial protein of uncharacterized function (DUF853)</fullName>
    </submittedName>
</protein>
<dbReference type="Gene3D" id="3.40.50.300">
    <property type="entry name" value="P-loop containing nucleotide triphosphate hydrolases"/>
    <property type="match status" value="1"/>
</dbReference>
<reference evidence="2 3" key="1">
    <citation type="submission" date="2018-06" db="EMBL/GenBank/DDBJ databases">
        <authorList>
            <consortium name="Pathogen Informatics"/>
            <person name="Doyle S."/>
        </authorList>
    </citation>
    <scope>NUCLEOTIDE SEQUENCE [LARGE SCALE GENOMIC DNA]</scope>
    <source>
        <strain evidence="2 3">NCTC9426</strain>
    </source>
</reference>
<dbReference type="SUPFAM" id="SSF52540">
    <property type="entry name" value="P-loop containing nucleoside triphosphate hydrolases"/>
    <property type="match status" value="1"/>
</dbReference>
<dbReference type="InterPro" id="IPR027417">
    <property type="entry name" value="P-loop_NTPase"/>
</dbReference>
<evidence type="ECO:0000259" key="1">
    <source>
        <dbReference type="Pfam" id="PF05872"/>
    </source>
</evidence>
<proteinExistence type="predicted"/>
<name>A0A378Q004_MORBO</name>
<gene>
    <name evidence="2" type="ORF">NCTC9426_02288</name>
</gene>
<dbReference type="EMBL" id="UGPZ01000003">
    <property type="protein sequence ID" value="STY93558.1"/>
    <property type="molecule type" value="Genomic_DNA"/>
</dbReference>
<evidence type="ECO:0000313" key="3">
    <source>
        <dbReference type="Proteomes" id="UP000254133"/>
    </source>
</evidence>